<evidence type="ECO:0000256" key="1">
    <source>
        <dbReference type="SAM" id="MobiDB-lite"/>
    </source>
</evidence>
<name>A0ABS1PSF9_9ACTN</name>
<evidence type="ECO:0000313" key="2">
    <source>
        <dbReference type="EMBL" id="MBL1115369.1"/>
    </source>
</evidence>
<evidence type="ECO:0000313" key="3">
    <source>
        <dbReference type="Proteomes" id="UP000621510"/>
    </source>
</evidence>
<accession>A0ABS1PSF9</accession>
<dbReference type="EMBL" id="JAERRG010000009">
    <property type="protein sequence ID" value="MBL1115369.1"/>
    <property type="molecule type" value="Genomic_DNA"/>
</dbReference>
<keyword evidence="3" id="KW-1185">Reference proteome</keyword>
<feature type="region of interest" description="Disordered" evidence="1">
    <location>
        <begin position="192"/>
        <end position="215"/>
    </location>
</feature>
<reference evidence="2 3" key="1">
    <citation type="submission" date="2021-01" db="EMBL/GenBank/DDBJ databases">
        <title>WGS of actinomycetes isolated from Thailand.</title>
        <authorList>
            <person name="Thawai C."/>
        </authorList>
    </citation>
    <scope>NUCLEOTIDE SEQUENCE [LARGE SCALE GENOMIC DNA]</scope>
    <source>
        <strain evidence="2 3">CA3R110</strain>
    </source>
</reference>
<dbReference type="Proteomes" id="UP000621510">
    <property type="component" value="Unassembled WGS sequence"/>
</dbReference>
<sequence length="215" mass="23011">MTAQLPVPIRCAGRPTLGGLVVPWITLHAGGRYQFGALDKDRRNRALAERRCQVCGQSFDERICLAVRPADVHVGYTAEPGMHPECLAYSVRACPMLSGEATRYRATPASSGLPGIAAVGHGPRAGRPADAFDGWWITPGSYRVETDPEHPGQLLGVDLDVPVLRKRPIRPAAGPDLDSLLALARQALGLEDATSSCPHQPDGAPQPRNTAKEND</sequence>
<organism evidence="2 3">
    <name type="scientific">Streptomyces endocoffeicus</name>
    <dbReference type="NCBI Taxonomy" id="2898945"/>
    <lineage>
        <taxon>Bacteria</taxon>
        <taxon>Bacillati</taxon>
        <taxon>Actinomycetota</taxon>
        <taxon>Actinomycetes</taxon>
        <taxon>Kitasatosporales</taxon>
        <taxon>Streptomycetaceae</taxon>
        <taxon>Streptomyces</taxon>
    </lineage>
</organism>
<comment type="caution">
    <text evidence="2">The sequence shown here is derived from an EMBL/GenBank/DDBJ whole genome shotgun (WGS) entry which is preliminary data.</text>
</comment>
<proteinExistence type="predicted"/>
<dbReference type="RefSeq" id="WP_201853161.1">
    <property type="nucleotide sequence ID" value="NZ_JAERRG010000009.1"/>
</dbReference>
<gene>
    <name evidence="2" type="ORF">JK364_23650</name>
</gene>
<protein>
    <submittedName>
        <fullName evidence="2">Cell envelope biogenesis protein OmpA</fullName>
    </submittedName>
</protein>